<comment type="caution">
    <text evidence="1">The sequence shown here is derived from an EMBL/GenBank/DDBJ whole genome shotgun (WGS) entry which is preliminary data.</text>
</comment>
<dbReference type="InterPro" id="IPR026444">
    <property type="entry name" value="Secre_tail"/>
</dbReference>
<dbReference type="Proteomes" id="UP000004095">
    <property type="component" value="Unassembled WGS sequence"/>
</dbReference>
<accession>A1ZD07</accession>
<dbReference type="NCBIfam" id="TIGR04183">
    <property type="entry name" value="Por_Secre_tail"/>
    <property type="match status" value="1"/>
</dbReference>
<protein>
    <recommendedName>
        <fullName evidence="3">Secretion system C-terminal sorting domain-containing protein</fullName>
    </recommendedName>
</protein>
<name>A1ZD07_MICM2</name>
<keyword evidence="2" id="KW-1185">Reference proteome</keyword>
<dbReference type="EMBL" id="AAWS01000002">
    <property type="protein sequence ID" value="EAY31546.1"/>
    <property type="molecule type" value="Genomic_DNA"/>
</dbReference>
<organism evidence="1 2">
    <name type="scientific">Microscilla marina ATCC 23134</name>
    <dbReference type="NCBI Taxonomy" id="313606"/>
    <lineage>
        <taxon>Bacteria</taxon>
        <taxon>Pseudomonadati</taxon>
        <taxon>Bacteroidota</taxon>
        <taxon>Cytophagia</taxon>
        <taxon>Cytophagales</taxon>
        <taxon>Microscillaceae</taxon>
        <taxon>Microscilla</taxon>
    </lineage>
</organism>
<evidence type="ECO:0008006" key="3">
    <source>
        <dbReference type="Google" id="ProtNLM"/>
    </source>
</evidence>
<sequence length="76" mass="8379">MNTAPEIVKDVLNINAPVLQPVKVVLLNMFGQIVLNQQAQVKNGVAQIHLATLSYGTYQAQIHLGDNTLTQLIEKR</sequence>
<dbReference type="AlphaFoldDB" id="A1ZD07"/>
<proteinExistence type="predicted"/>
<gene>
    <name evidence="1" type="ORF">M23134_05052</name>
</gene>
<dbReference type="RefSeq" id="WP_002693236.1">
    <property type="nucleotide sequence ID" value="NZ_AAWS01000002.1"/>
</dbReference>
<reference evidence="1 2" key="1">
    <citation type="submission" date="2007-01" db="EMBL/GenBank/DDBJ databases">
        <authorList>
            <person name="Haygood M."/>
            <person name="Podell S."/>
            <person name="Anderson C."/>
            <person name="Hopkinson B."/>
            <person name="Roe K."/>
            <person name="Barbeau K."/>
            <person name="Gaasterland T."/>
            <person name="Ferriera S."/>
            <person name="Johnson J."/>
            <person name="Kravitz S."/>
            <person name="Beeson K."/>
            <person name="Sutton G."/>
            <person name="Rogers Y.-H."/>
            <person name="Friedman R."/>
            <person name="Frazier M."/>
            <person name="Venter J.C."/>
        </authorList>
    </citation>
    <scope>NUCLEOTIDE SEQUENCE [LARGE SCALE GENOMIC DNA]</scope>
    <source>
        <strain evidence="1 2">ATCC 23134</strain>
    </source>
</reference>
<evidence type="ECO:0000313" key="1">
    <source>
        <dbReference type="EMBL" id="EAY31546.1"/>
    </source>
</evidence>
<evidence type="ECO:0000313" key="2">
    <source>
        <dbReference type="Proteomes" id="UP000004095"/>
    </source>
</evidence>